<dbReference type="Proteomes" id="UP001343698">
    <property type="component" value="Unassembled WGS sequence"/>
</dbReference>
<evidence type="ECO:0000313" key="2">
    <source>
        <dbReference type="EMBL" id="MEE1972422.1"/>
    </source>
</evidence>
<feature type="transmembrane region" description="Helical" evidence="1">
    <location>
        <begin position="21"/>
        <end position="43"/>
    </location>
</feature>
<sequence length="47" mass="5466">MKKDQKKSEMARKRMAEMSNLAAKYVLPIMVIFCFAMGLIILFKKVL</sequence>
<protein>
    <submittedName>
        <fullName evidence="2">Uncharacterized protein</fullName>
    </submittedName>
</protein>
<comment type="caution">
    <text evidence="2">The sequence shown here is derived from an EMBL/GenBank/DDBJ whole genome shotgun (WGS) entry which is preliminary data.</text>
</comment>
<evidence type="ECO:0000256" key="1">
    <source>
        <dbReference type="SAM" id="Phobius"/>
    </source>
</evidence>
<reference evidence="2 3" key="1">
    <citation type="submission" date="2024-01" db="EMBL/GenBank/DDBJ databases">
        <title>Maribacter spp. originated from different algae showed divergent polysaccharides utilization ability.</title>
        <authorList>
            <person name="Wang H."/>
            <person name="Wu Y."/>
        </authorList>
    </citation>
    <scope>NUCLEOTIDE SEQUENCE [LARGE SCALE GENOMIC DNA]</scope>
    <source>
        <strain evidence="2 3">KPT27_14</strain>
    </source>
</reference>
<organism evidence="2 3">
    <name type="scientific">Maribacter flavus</name>
    <dbReference type="NCBI Taxonomy" id="1658664"/>
    <lineage>
        <taxon>Bacteria</taxon>
        <taxon>Pseudomonadati</taxon>
        <taxon>Bacteroidota</taxon>
        <taxon>Flavobacteriia</taxon>
        <taxon>Flavobacteriales</taxon>
        <taxon>Flavobacteriaceae</taxon>
        <taxon>Maribacter</taxon>
    </lineage>
</organism>
<gene>
    <name evidence="2" type="ORF">V1H85_08210</name>
</gene>
<keyword evidence="1" id="KW-1133">Transmembrane helix</keyword>
<accession>A0ABU7IHI8</accession>
<keyword evidence="1" id="KW-0472">Membrane</keyword>
<evidence type="ECO:0000313" key="3">
    <source>
        <dbReference type="Proteomes" id="UP001343698"/>
    </source>
</evidence>
<dbReference type="EMBL" id="JAZDDF010000002">
    <property type="protein sequence ID" value="MEE1972422.1"/>
    <property type="molecule type" value="Genomic_DNA"/>
</dbReference>
<keyword evidence="1" id="KW-0812">Transmembrane</keyword>
<proteinExistence type="predicted"/>
<dbReference type="RefSeq" id="WP_161598189.1">
    <property type="nucleotide sequence ID" value="NZ_JAZDDF010000002.1"/>
</dbReference>
<keyword evidence="3" id="KW-1185">Reference proteome</keyword>
<name>A0ABU7IHI8_9FLAO</name>